<evidence type="ECO:0000256" key="3">
    <source>
        <dbReference type="ARBA" id="ARBA00023163"/>
    </source>
</evidence>
<evidence type="ECO:0000313" key="8">
    <source>
        <dbReference type="Proteomes" id="UP000326565"/>
    </source>
</evidence>
<gene>
    <name evidence="7" type="ORF">BDV29DRAFT_198958</name>
</gene>
<keyword evidence="1" id="KW-0805">Transcription regulation</keyword>
<keyword evidence="8" id="KW-1185">Reference proteome</keyword>
<organism evidence="7 8">
    <name type="scientific">Aspergillus leporis</name>
    <dbReference type="NCBI Taxonomy" id="41062"/>
    <lineage>
        <taxon>Eukaryota</taxon>
        <taxon>Fungi</taxon>
        <taxon>Dikarya</taxon>
        <taxon>Ascomycota</taxon>
        <taxon>Pezizomycotina</taxon>
        <taxon>Eurotiomycetes</taxon>
        <taxon>Eurotiomycetidae</taxon>
        <taxon>Eurotiales</taxon>
        <taxon>Aspergillaceae</taxon>
        <taxon>Aspergillus</taxon>
        <taxon>Aspergillus subgen. Circumdati</taxon>
    </lineage>
</organism>
<evidence type="ECO:0000313" key="7">
    <source>
        <dbReference type="EMBL" id="KAB8069063.1"/>
    </source>
</evidence>
<keyword evidence="3" id="KW-0804">Transcription</keyword>
<sequence length="450" mass="50405">MEESNYISTSIEPIPSCRLQLVEPQFRLACEECHVRKIRCEPSLAVTGSSCEACRLNQRRCLFSLRSKIGRPRKQTSTTNQEPLSVDKSPVSSAASGYTQRTTATQALPQSDDTPINPNLSQRPIESLQNNLTDAHHHTAGDQAPYEKAPWHSKGKATPPRTLPIEYLEDITRAGAGGEGQFSQLMTPGSIEGARAEFFLTDLAQSSNPLQAGILMDESWFIPDHAVGDNAKVDREEGFLDALRLYSDLHNRCKSKAFNLFTEADQVELCSIFRVFDDLIQKASMLQPNDPSSLLQVTNQPKWRIIRVAVMEAIELCIEVIQFNFQLHITTLPVDESTGRPQEELSSDSSGSGTNTVKCSCLVSIDEQRLNNQLRCLQLLIRLDYSLVRFRHFISKMNCLHGGHRYIGASTMQWSNSQQVCKCYTTAIPDIDTVRSQVSVLVEKLRSLWD</sequence>
<dbReference type="CDD" id="cd00067">
    <property type="entry name" value="GAL4"/>
    <property type="match status" value="1"/>
</dbReference>
<dbReference type="InterPro" id="IPR001138">
    <property type="entry name" value="Zn2Cys6_DnaBD"/>
</dbReference>
<evidence type="ECO:0000256" key="4">
    <source>
        <dbReference type="ARBA" id="ARBA00023242"/>
    </source>
</evidence>
<proteinExistence type="predicted"/>
<reference evidence="7 8" key="1">
    <citation type="submission" date="2019-04" db="EMBL/GenBank/DDBJ databases">
        <title>Friends and foes A comparative genomics study of 23 Aspergillus species from section Flavi.</title>
        <authorList>
            <consortium name="DOE Joint Genome Institute"/>
            <person name="Kjaerbolling I."/>
            <person name="Vesth T."/>
            <person name="Frisvad J.C."/>
            <person name="Nybo J.L."/>
            <person name="Theobald S."/>
            <person name="Kildgaard S."/>
            <person name="Isbrandt T."/>
            <person name="Kuo A."/>
            <person name="Sato A."/>
            <person name="Lyhne E.K."/>
            <person name="Kogle M.E."/>
            <person name="Wiebenga A."/>
            <person name="Kun R.S."/>
            <person name="Lubbers R.J."/>
            <person name="Makela M.R."/>
            <person name="Barry K."/>
            <person name="Chovatia M."/>
            <person name="Clum A."/>
            <person name="Daum C."/>
            <person name="Haridas S."/>
            <person name="He G."/>
            <person name="LaButti K."/>
            <person name="Lipzen A."/>
            <person name="Mondo S."/>
            <person name="Riley R."/>
            <person name="Salamov A."/>
            <person name="Simmons B.A."/>
            <person name="Magnuson J.K."/>
            <person name="Henrissat B."/>
            <person name="Mortensen U.H."/>
            <person name="Larsen T.O."/>
            <person name="Devries R.P."/>
            <person name="Grigoriev I.V."/>
            <person name="Machida M."/>
            <person name="Baker S.E."/>
            <person name="Andersen M.R."/>
        </authorList>
    </citation>
    <scope>NUCLEOTIDE SEQUENCE [LARGE SCALE GENOMIC DNA]</scope>
    <source>
        <strain evidence="7 8">CBS 151.66</strain>
    </source>
</reference>
<dbReference type="AlphaFoldDB" id="A0A5N5WKV2"/>
<evidence type="ECO:0000259" key="6">
    <source>
        <dbReference type="PROSITE" id="PS00463"/>
    </source>
</evidence>
<dbReference type="GO" id="GO:0003677">
    <property type="term" value="F:DNA binding"/>
    <property type="evidence" value="ECO:0007669"/>
    <property type="project" value="UniProtKB-KW"/>
</dbReference>
<protein>
    <recommendedName>
        <fullName evidence="6">Zn(2)-C6 fungal-type domain-containing protein</fullName>
    </recommendedName>
</protein>
<keyword evidence="2" id="KW-0238">DNA-binding</keyword>
<accession>A0A5N5WKV2</accession>
<dbReference type="SUPFAM" id="SSF57701">
    <property type="entry name" value="Zn2/Cys6 DNA-binding domain"/>
    <property type="match status" value="1"/>
</dbReference>
<dbReference type="InterPro" id="IPR036864">
    <property type="entry name" value="Zn2-C6_fun-type_DNA-bd_sf"/>
</dbReference>
<feature type="compositionally biased region" description="Polar residues" evidence="5">
    <location>
        <begin position="90"/>
        <end position="122"/>
    </location>
</feature>
<name>A0A5N5WKV2_9EURO</name>
<evidence type="ECO:0000256" key="5">
    <source>
        <dbReference type="SAM" id="MobiDB-lite"/>
    </source>
</evidence>
<feature type="region of interest" description="Disordered" evidence="5">
    <location>
        <begin position="72"/>
        <end position="122"/>
    </location>
</feature>
<evidence type="ECO:0000256" key="1">
    <source>
        <dbReference type="ARBA" id="ARBA00023015"/>
    </source>
</evidence>
<dbReference type="EMBL" id="ML732358">
    <property type="protein sequence ID" value="KAB8069063.1"/>
    <property type="molecule type" value="Genomic_DNA"/>
</dbReference>
<dbReference type="OrthoDB" id="2574141at2759"/>
<dbReference type="Proteomes" id="UP000326565">
    <property type="component" value="Unassembled WGS sequence"/>
</dbReference>
<dbReference type="GO" id="GO:0008270">
    <property type="term" value="F:zinc ion binding"/>
    <property type="evidence" value="ECO:0007669"/>
    <property type="project" value="InterPro"/>
</dbReference>
<feature type="domain" description="Zn(2)-C6 fungal-type" evidence="6">
    <location>
        <begin position="29"/>
        <end position="61"/>
    </location>
</feature>
<dbReference type="GO" id="GO:0000981">
    <property type="term" value="F:DNA-binding transcription factor activity, RNA polymerase II-specific"/>
    <property type="evidence" value="ECO:0007669"/>
    <property type="project" value="InterPro"/>
</dbReference>
<keyword evidence="4" id="KW-0539">Nucleus</keyword>
<dbReference type="GO" id="GO:0009893">
    <property type="term" value="P:positive regulation of metabolic process"/>
    <property type="evidence" value="ECO:0007669"/>
    <property type="project" value="UniProtKB-ARBA"/>
</dbReference>
<dbReference type="PROSITE" id="PS00463">
    <property type="entry name" value="ZN2_CY6_FUNGAL_1"/>
    <property type="match status" value="1"/>
</dbReference>
<dbReference type="Gene3D" id="4.10.240.10">
    <property type="entry name" value="Zn(2)-C6 fungal-type DNA-binding domain"/>
    <property type="match status" value="1"/>
</dbReference>
<feature type="region of interest" description="Disordered" evidence="5">
    <location>
        <begin position="136"/>
        <end position="163"/>
    </location>
</feature>
<evidence type="ECO:0000256" key="2">
    <source>
        <dbReference type="ARBA" id="ARBA00023125"/>
    </source>
</evidence>